<evidence type="ECO:0000256" key="1">
    <source>
        <dbReference type="ARBA" id="ARBA00004651"/>
    </source>
</evidence>
<feature type="transmembrane region" description="Helical" evidence="9">
    <location>
        <begin position="122"/>
        <end position="143"/>
    </location>
</feature>
<dbReference type="CDD" id="cd06582">
    <property type="entry name" value="TM_PBP1_LivH_like"/>
    <property type="match status" value="1"/>
</dbReference>
<evidence type="ECO:0000256" key="8">
    <source>
        <dbReference type="ARBA" id="ARBA00037998"/>
    </source>
</evidence>
<accession>A0A1H5IGM0</accession>
<dbReference type="InterPro" id="IPR001851">
    <property type="entry name" value="ABC_transp_permease"/>
</dbReference>
<evidence type="ECO:0000256" key="2">
    <source>
        <dbReference type="ARBA" id="ARBA00022448"/>
    </source>
</evidence>
<feature type="transmembrane region" description="Helical" evidence="9">
    <location>
        <begin position="91"/>
        <end position="110"/>
    </location>
</feature>
<keyword evidence="7 9" id="KW-0472">Membrane</keyword>
<protein>
    <submittedName>
        <fullName evidence="10">Amino acid/amide ABC transporter membrane protein 1, HAAT family</fullName>
    </submittedName>
</protein>
<evidence type="ECO:0000256" key="3">
    <source>
        <dbReference type="ARBA" id="ARBA00022475"/>
    </source>
</evidence>
<feature type="transmembrane region" description="Helical" evidence="9">
    <location>
        <begin position="68"/>
        <end position="85"/>
    </location>
</feature>
<name>A0A1H5IGM0_9BRAD</name>
<evidence type="ECO:0000256" key="5">
    <source>
        <dbReference type="ARBA" id="ARBA00022970"/>
    </source>
</evidence>
<keyword evidence="4 9" id="KW-0812">Transmembrane</keyword>
<feature type="transmembrane region" description="Helical" evidence="9">
    <location>
        <begin position="292"/>
        <end position="309"/>
    </location>
</feature>
<dbReference type="GO" id="GO:0006865">
    <property type="term" value="P:amino acid transport"/>
    <property type="evidence" value="ECO:0007669"/>
    <property type="project" value="UniProtKB-KW"/>
</dbReference>
<evidence type="ECO:0000256" key="9">
    <source>
        <dbReference type="SAM" id="Phobius"/>
    </source>
</evidence>
<dbReference type="InterPro" id="IPR052157">
    <property type="entry name" value="BCAA_transport_permease"/>
</dbReference>
<reference evidence="10 11" key="1">
    <citation type="submission" date="2016-10" db="EMBL/GenBank/DDBJ databases">
        <authorList>
            <person name="de Groot N.N."/>
        </authorList>
    </citation>
    <scope>NUCLEOTIDE SEQUENCE [LARGE SCALE GENOMIC DNA]</scope>
    <source>
        <strain evidence="10 11">MT12</strain>
    </source>
</reference>
<sequence length="316" mass="33696">MHLWLWVLAFARTTRETHVDWGTAVTAETIIQSLASGLLMGLLYGLIAAGLALIFGLMDVVNFAHGEFLMIAMYVTFFLFAFFAIDPLLAAPLVAAALFVFGAVVYLLVVRFAMRAKANAGMVQIFSTFGLAIVMRGLAQFFFTPDYRSVTNSWVGGKTISIAGIYLPEPQLIGAMLSIAAFVALYFFINRTDFGRALEATREDAGAVALVGIDKNRVFALGWGLGAALVGLAGAIMAIFFYIYPDVGASFALIAYVTVALGGFGSVFGAFAGGIIVGLVEATTALILPPSLKSVGIYAVYLLVVFIRPRGLFGSM</sequence>
<feature type="transmembrane region" description="Helical" evidence="9">
    <location>
        <begin position="218"/>
        <end position="244"/>
    </location>
</feature>
<dbReference type="AlphaFoldDB" id="A0A1H5IGM0"/>
<evidence type="ECO:0000256" key="4">
    <source>
        <dbReference type="ARBA" id="ARBA00022692"/>
    </source>
</evidence>
<dbReference type="GO" id="GO:0022857">
    <property type="term" value="F:transmembrane transporter activity"/>
    <property type="evidence" value="ECO:0007669"/>
    <property type="project" value="InterPro"/>
</dbReference>
<dbReference type="GO" id="GO:0005886">
    <property type="term" value="C:plasma membrane"/>
    <property type="evidence" value="ECO:0007669"/>
    <property type="project" value="UniProtKB-SubCell"/>
</dbReference>
<evidence type="ECO:0000256" key="7">
    <source>
        <dbReference type="ARBA" id="ARBA00023136"/>
    </source>
</evidence>
<feature type="transmembrane region" description="Helical" evidence="9">
    <location>
        <begin position="172"/>
        <end position="189"/>
    </location>
</feature>
<keyword evidence="6 9" id="KW-1133">Transmembrane helix</keyword>
<feature type="transmembrane region" description="Helical" evidence="9">
    <location>
        <begin position="31"/>
        <end position="56"/>
    </location>
</feature>
<comment type="similarity">
    <text evidence="8">Belongs to the binding-protein-dependent transport system permease family. LivHM subfamily.</text>
</comment>
<feature type="transmembrane region" description="Helical" evidence="9">
    <location>
        <begin position="250"/>
        <end position="280"/>
    </location>
</feature>
<evidence type="ECO:0000313" key="11">
    <source>
        <dbReference type="Proteomes" id="UP000198992"/>
    </source>
</evidence>
<dbReference type="PANTHER" id="PTHR11795:SF445">
    <property type="entry name" value="AMINO ACID ABC TRANSPORTER PERMEASE PROTEIN"/>
    <property type="match status" value="1"/>
</dbReference>
<evidence type="ECO:0000256" key="6">
    <source>
        <dbReference type="ARBA" id="ARBA00022989"/>
    </source>
</evidence>
<keyword evidence="3" id="KW-1003">Cell membrane</keyword>
<comment type="subcellular location">
    <subcellularLocation>
        <location evidence="1">Cell membrane</location>
        <topology evidence="1">Multi-pass membrane protein</topology>
    </subcellularLocation>
</comment>
<dbReference type="EMBL" id="FNTH01000001">
    <property type="protein sequence ID" value="SEE39041.1"/>
    <property type="molecule type" value="Genomic_DNA"/>
</dbReference>
<keyword evidence="5" id="KW-0029">Amino-acid transport</keyword>
<organism evidence="10 11">
    <name type="scientific">Bradyrhizobium erythrophlei</name>
    <dbReference type="NCBI Taxonomy" id="1437360"/>
    <lineage>
        <taxon>Bacteria</taxon>
        <taxon>Pseudomonadati</taxon>
        <taxon>Pseudomonadota</taxon>
        <taxon>Alphaproteobacteria</taxon>
        <taxon>Hyphomicrobiales</taxon>
        <taxon>Nitrobacteraceae</taxon>
        <taxon>Bradyrhizobium</taxon>
    </lineage>
</organism>
<evidence type="ECO:0000313" key="10">
    <source>
        <dbReference type="EMBL" id="SEE39041.1"/>
    </source>
</evidence>
<dbReference type="Pfam" id="PF02653">
    <property type="entry name" value="BPD_transp_2"/>
    <property type="match status" value="1"/>
</dbReference>
<gene>
    <name evidence="10" type="ORF">SAMN05444164_7916</name>
</gene>
<proteinExistence type="inferred from homology"/>
<dbReference type="Proteomes" id="UP000198992">
    <property type="component" value="Unassembled WGS sequence"/>
</dbReference>
<dbReference type="PANTHER" id="PTHR11795">
    <property type="entry name" value="BRANCHED-CHAIN AMINO ACID TRANSPORT SYSTEM PERMEASE PROTEIN LIVH"/>
    <property type="match status" value="1"/>
</dbReference>
<keyword evidence="2" id="KW-0813">Transport</keyword>